<evidence type="ECO:0000313" key="8">
    <source>
        <dbReference type="EMBL" id="KAE8390909.1"/>
    </source>
</evidence>
<accession>A0A5N7CAD3</accession>
<dbReference type="Pfam" id="PF20684">
    <property type="entry name" value="Fung_rhodopsin"/>
    <property type="match status" value="1"/>
</dbReference>
<dbReference type="InterPro" id="IPR052337">
    <property type="entry name" value="SAT4-like"/>
</dbReference>
<keyword evidence="2 6" id="KW-0812">Transmembrane</keyword>
<gene>
    <name evidence="8" type="ORF">BDV23DRAFT_183028</name>
</gene>
<evidence type="ECO:0000256" key="2">
    <source>
        <dbReference type="ARBA" id="ARBA00022692"/>
    </source>
</evidence>
<dbReference type="EMBL" id="ML735250">
    <property type="protein sequence ID" value="KAE8390909.1"/>
    <property type="molecule type" value="Genomic_DNA"/>
</dbReference>
<evidence type="ECO:0000256" key="4">
    <source>
        <dbReference type="ARBA" id="ARBA00023136"/>
    </source>
</evidence>
<evidence type="ECO:0000256" key="1">
    <source>
        <dbReference type="ARBA" id="ARBA00004141"/>
    </source>
</evidence>
<comment type="subcellular location">
    <subcellularLocation>
        <location evidence="1">Membrane</location>
        <topology evidence="1">Multi-pass membrane protein</topology>
    </subcellularLocation>
</comment>
<evidence type="ECO:0000256" key="5">
    <source>
        <dbReference type="ARBA" id="ARBA00038359"/>
    </source>
</evidence>
<protein>
    <recommendedName>
        <fullName evidence="7">Rhodopsin domain-containing protein</fullName>
    </recommendedName>
</protein>
<proteinExistence type="inferred from homology"/>
<dbReference type="InterPro" id="IPR049326">
    <property type="entry name" value="Rhodopsin_dom_fungi"/>
</dbReference>
<feature type="domain" description="Rhodopsin" evidence="7">
    <location>
        <begin position="177"/>
        <end position="253"/>
    </location>
</feature>
<feature type="transmembrane region" description="Helical" evidence="6">
    <location>
        <begin position="60"/>
        <end position="79"/>
    </location>
</feature>
<comment type="similarity">
    <text evidence="5">Belongs to the SAT4 family.</text>
</comment>
<sequence length="331" mass="36542">MSSATAPQGVAPGIAFIATRTAIRLRKMKRLLADGYFERTYNNNTIACDTFISNSSFVGLFWTVLWAIKGSFLALFWMISDGLPTHRRACSGIALFAFLAYIGCWLASVFICHPPSNYFKLGQCSKPIDIKGAVISIFYSTTVDIATDLMSTKFYPSKPTPTDPIAPLTKKEIYSNVSPLRLLQKAKINKHQKLGLAVVFCVGFIIIATAIVRAIEITGKSYSDQVGLAVWSIAESSISVIVGCLPPFKSFISKKSSTTPYLYASSYTGNRYDRSATSARKKRSLVATSWSKMPLPLKDMKSYREFEYEPHSRDVHITGGASGQERLQNTS</sequence>
<evidence type="ECO:0000256" key="3">
    <source>
        <dbReference type="ARBA" id="ARBA00022989"/>
    </source>
</evidence>
<keyword evidence="4 6" id="KW-0472">Membrane</keyword>
<dbReference type="AlphaFoldDB" id="A0A5N7CAD3"/>
<name>A0A5N7CAD3_PETAA</name>
<dbReference type="PANTHER" id="PTHR33048">
    <property type="entry name" value="PTH11-LIKE INTEGRAL MEMBRANE PROTEIN (AFU_ORTHOLOGUE AFUA_5G11245)"/>
    <property type="match status" value="1"/>
</dbReference>
<keyword evidence="3 6" id="KW-1133">Transmembrane helix</keyword>
<feature type="transmembrane region" description="Helical" evidence="6">
    <location>
        <begin position="194"/>
        <end position="215"/>
    </location>
</feature>
<dbReference type="GO" id="GO:0016020">
    <property type="term" value="C:membrane"/>
    <property type="evidence" value="ECO:0007669"/>
    <property type="project" value="UniProtKB-SubCell"/>
</dbReference>
<dbReference type="PANTHER" id="PTHR33048:SF162">
    <property type="entry name" value="SATRATOXIN BIOSYNTHESIS SC1 CLUSTER PROTEIN 4"/>
    <property type="match status" value="1"/>
</dbReference>
<dbReference type="Proteomes" id="UP000326877">
    <property type="component" value="Unassembled WGS sequence"/>
</dbReference>
<reference evidence="8" key="1">
    <citation type="submission" date="2019-04" db="EMBL/GenBank/DDBJ databases">
        <title>Friends and foes A comparative genomics studyof 23 Aspergillus species from section Flavi.</title>
        <authorList>
            <consortium name="DOE Joint Genome Institute"/>
            <person name="Kjaerbolling I."/>
            <person name="Vesth T."/>
            <person name="Frisvad J.C."/>
            <person name="Nybo J.L."/>
            <person name="Theobald S."/>
            <person name="Kildgaard S."/>
            <person name="Isbrandt T."/>
            <person name="Kuo A."/>
            <person name="Sato A."/>
            <person name="Lyhne E.K."/>
            <person name="Kogle M.E."/>
            <person name="Wiebenga A."/>
            <person name="Kun R.S."/>
            <person name="Lubbers R.J."/>
            <person name="Makela M.R."/>
            <person name="Barry K."/>
            <person name="Chovatia M."/>
            <person name="Clum A."/>
            <person name="Daum C."/>
            <person name="Haridas S."/>
            <person name="He G."/>
            <person name="LaButti K."/>
            <person name="Lipzen A."/>
            <person name="Mondo S."/>
            <person name="Riley R."/>
            <person name="Salamov A."/>
            <person name="Simmons B.A."/>
            <person name="Magnuson J.K."/>
            <person name="Henrissat B."/>
            <person name="Mortensen U.H."/>
            <person name="Larsen T.O."/>
            <person name="Devries R.P."/>
            <person name="Grigoriev I.V."/>
            <person name="Machida M."/>
            <person name="Baker S.E."/>
            <person name="Andersen M.R."/>
        </authorList>
    </citation>
    <scope>NUCLEOTIDE SEQUENCE [LARGE SCALE GENOMIC DNA]</scope>
    <source>
        <strain evidence="8">IBT 14317</strain>
    </source>
</reference>
<evidence type="ECO:0000256" key="6">
    <source>
        <dbReference type="SAM" id="Phobius"/>
    </source>
</evidence>
<dbReference type="OrthoDB" id="444631at2759"/>
<organism evidence="8">
    <name type="scientific">Petromyces alliaceus</name>
    <name type="common">Aspergillus alliaceus</name>
    <dbReference type="NCBI Taxonomy" id="209559"/>
    <lineage>
        <taxon>Eukaryota</taxon>
        <taxon>Fungi</taxon>
        <taxon>Dikarya</taxon>
        <taxon>Ascomycota</taxon>
        <taxon>Pezizomycotina</taxon>
        <taxon>Eurotiomycetes</taxon>
        <taxon>Eurotiomycetidae</taxon>
        <taxon>Eurotiales</taxon>
        <taxon>Aspergillaceae</taxon>
        <taxon>Aspergillus</taxon>
        <taxon>Aspergillus subgen. Circumdati</taxon>
    </lineage>
</organism>
<evidence type="ECO:0000259" key="7">
    <source>
        <dbReference type="Pfam" id="PF20684"/>
    </source>
</evidence>
<feature type="transmembrane region" description="Helical" evidence="6">
    <location>
        <begin position="227"/>
        <end position="248"/>
    </location>
</feature>
<feature type="transmembrane region" description="Helical" evidence="6">
    <location>
        <begin position="91"/>
        <end position="112"/>
    </location>
</feature>
<feature type="transmembrane region" description="Helical" evidence="6">
    <location>
        <begin position="6"/>
        <end position="23"/>
    </location>
</feature>